<dbReference type="EMBL" id="SWFM01000002">
    <property type="protein sequence ID" value="TKD70739.1"/>
    <property type="molecule type" value="Genomic_DNA"/>
</dbReference>
<organism evidence="2 3">
    <name type="scientific">Guptibacillus hwajinpoensis</name>
    <dbReference type="NCBI Taxonomy" id="208199"/>
    <lineage>
        <taxon>Bacteria</taxon>
        <taxon>Bacillati</taxon>
        <taxon>Bacillota</taxon>
        <taxon>Bacilli</taxon>
        <taxon>Bacillales</taxon>
        <taxon>Guptibacillaceae</taxon>
        <taxon>Guptibacillus</taxon>
    </lineage>
</organism>
<dbReference type="GO" id="GO:0006047">
    <property type="term" value="P:UDP-N-acetylglucosamine metabolic process"/>
    <property type="evidence" value="ECO:0007669"/>
    <property type="project" value="InterPro"/>
</dbReference>
<dbReference type="InterPro" id="IPR003331">
    <property type="entry name" value="UDP_GlcNAc_Epimerase_2_dom"/>
</dbReference>
<dbReference type="OrthoDB" id="9803238at2"/>
<dbReference type="GO" id="GO:0004553">
    <property type="term" value="F:hydrolase activity, hydrolyzing O-glycosyl compounds"/>
    <property type="evidence" value="ECO:0007669"/>
    <property type="project" value="InterPro"/>
</dbReference>
<evidence type="ECO:0000313" key="3">
    <source>
        <dbReference type="Proteomes" id="UP000310541"/>
    </source>
</evidence>
<reference evidence="2 3" key="1">
    <citation type="submission" date="2019-04" db="EMBL/GenBank/DDBJ databases">
        <title>Genome sequence of Bacillus hwajinpoensis strain Y2.</title>
        <authorList>
            <person name="Fair J.L."/>
            <person name="Maclea K.S."/>
        </authorList>
    </citation>
    <scope>NUCLEOTIDE SEQUENCE [LARGE SCALE GENOMIC DNA]</scope>
    <source>
        <strain evidence="2 3">Y2</strain>
    </source>
</reference>
<dbReference type="EC" id="3.2.1.183" evidence="2"/>
<dbReference type="PANTHER" id="PTHR43174:SF3">
    <property type="entry name" value="UDP-N-ACETYLGLUCOSAMINE 2-EPIMERASE"/>
    <property type="match status" value="1"/>
</dbReference>
<evidence type="ECO:0000259" key="1">
    <source>
        <dbReference type="Pfam" id="PF02350"/>
    </source>
</evidence>
<dbReference type="Pfam" id="PF02350">
    <property type="entry name" value="Epimerase_2"/>
    <property type="match status" value="1"/>
</dbReference>
<dbReference type="NCBIfam" id="TIGR03568">
    <property type="entry name" value="NeuC_NnaA"/>
    <property type="match status" value="1"/>
</dbReference>
<feature type="domain" description="UDP-N-acetylglucosamine 2-epimerase" evidence="1">
    <location>
        <begin position="23"/>
        <end position="360"/>
    </location>
</feature>
<keyword evidence="2" id="KW-0326">Glycosidase</keyword>
<dbReference type="InterPro" id="IPR020004">
    <property type="entry name" value="UDP-GlcNAc_Epase"/>
</dbReference>
<sequence length="381" mass="43176">MKKKIVFLTGTRADYGKIKSLMKKVDEHKMFELNVFVTGMHLLSKYGSTYSEIEKDGFNNIYKYINQSTNSNMDIALSNTILGLSNFVAEIQPDLIVIHGDRLEALAGAIVGAFNNIKVAHIEGGEVSGTIDESIRHAITKFSHIHLVANSEAKNRVIQLGEKENSIYIIGSPDIDIMHSNKLPTIEKARQRYNLFCEEYSIVMYHPVTTEVSKLRRNVKELVDALIKSEKNFVVIYPNNDEGTDIILDEYKRFEDFTNFKLFPSIRFEYFLTILKHSQSIIGNSSAGIREAGVYGIPAIDIGNRQEGRYSITDNQNIIHVNEDINDIESAIYRASIMNIPTNSIYGNGNSDEKFIKILENNNWENSFQKKFVDLNTVLGV</sequence>
<proteinExistence type="predicted"/>
<evidence type="ECO:0000313" key="2">
    <source>
        <dbReference type="EMBL" id="TKD70739.1"/>
    </source>
</evidence>
<comment type="caution">
    <text evidence="2">The sequence shown here is derived from an EMBL/GenBank/DDBJ whole genome shotgun (WGS) entry which is preliminary data.</text>
</comment>
<dbReference type="CDD" id="cd03786">
    <property type="entry name" value="GTB_UDP-GlcNAc_2-Epimerase"/>
    <property type="match status" value="1"/>
</dbReference>
<name>A0A4U1MHG2_9BACL</name>
<dbReference type="SUPFAM" id="SSF53756">
    <property type="entry name" value="UDP-Glycosyltransferase/glycogen phosphorylase"/>
    <property type="match status" value="1"/>
</dbReference>
<dbReference type="Proteomes" id="UP000310541">
    <property type="component" value="Unassembled WGS sequence"/>
</dbReference>
<dbReference type="RefSeq" id="WP_136946813.1">
    <property type="nucleotide sequence ID" value="NZ_SWFM01000002.1"/>
</dbReference>
<keyword evidence="2" id="KW-0378">Hydrolase</keyword>
<dbReference type="InterPro" id="IPR029767">
    <property type="entry name" value="WecB-like"/>
</dbReference>
<dbReference type="AlphaFoldDB" id="A0A4U1MHG2"/>
<dbReference type="PANTHER" id="PTHR43174">
    <property type="entry name" value="UDP-N-ACETYLGLUCOSAMINE 2-EPIMERASE"/>
    <property type="match status" value="1"/>
</dbReference>
<accession>A0A4U1MHG2</accession>
<dbReference type="Gene3D" id="3.40.50.2000">
    <property type="entry name" value="Glycogen Phosphorylase B"/>
    <property type="match status" value="2"/>
</dbReference>
<protein>
    <submittedName>
        <fullName evidence="2">UDP-N-acetylglucosamine 2-epimerase (Hydrolyzing)</fullName>
        <ecNumber evidence="2">3.2.1.183</ecNumber>
    </submittedName>
</protein>
<gene>
    <name evidence="2" type="primary">neuC</name>
    <name evidence="2" type="ORF">FBF83_08960</name>
</gene>